<sequence length="76" mass="8018">MPLTSLNVTYIPSSKPCLCSSKVVTIPCGSLVIHEIIALNGCSPSTSTTSNFSPKSQNICPNIPRVSATMNLMSFS</sequence>
<gene>
    <name evidence="1" type="ORF">BpHYR1_005615</name>
</gene>
<keyword evidence="2" id="KW-1185">Reference proteome</keyword>
<evidence type="ECO:0000313" key="1">
    <source>
        <dbReference type="EMBL" id="RMZ94857.1"/>
    </source>
</evidence>
<proteinExistence type="predicted"/>
<protein>
    <submittedName>
        <fullName evidence="1">Uncharacterized protein</fullName>
    </submittedName>
</protein>
<dbReference type="AlphaFoldDB" id="A0A3M7P7Y6"/>
<organism evidence="1 2">
    <name type="scientific">Brachionus plicatilis</name>
    <name type="common">Marine rotifer</name>
    <name type="synonym">Brachionus muelleri</name>
    <dbReference type="NCBI Taxonomy" id="10195"/>
    <lineage>
        <taxon>Eukaryota</taxon>
        <taxon>Metazoa</taxon>
        <taxon>Spiralia</taxon>
        <taxon>Gnathifera</taxon>
        <taxon>Rotifera</taxon>
        <taxon>Eurotatoria</taxon>
        <taxon>Monogononta</taxon>
        <taxon>Pseudotrocha</taxon>
        <taxon>Ploima</taxon>
        <taxon>Brachionidae</taxon>
        <taxon>Brachionus</taxon>
    </lineage>
</organism>
<name>A0A3M7P7Y6_BRAPC</name>
<accession>A0A3M7P7Y6</accession>
<comment type="caution">
    <text evidence="1">The sequence shown here is derived from an EMBL/GenBank/DDBJ whole genome shotgun (WGS) entry which is preliminary data.</text>
</comment>
<evidence type="ECO:0000313" key="2">
    <source>
        <dbReference type="Proteomes" id="UP000276133"/>
    </source>
</evidence>
<dbReference type="EMBL" id="REGN01012769">
    <property type="protein sequence ID" value="RMZ94857.1"/>
    <property type="molecule type" value="Genomic_DNA"/>
</dbReference>
<reference evidence="1 2" key="1">
    <citation type="journal article" date="2018" name="Sci. Rep.">
        <title>Genomic signatures of local adaptation to the degree of environmental predictability in rotifers.</title>
        <authorList>
            <person name="Franch-Gras L."/>
            <person name="Hahn C."/>
            <person name="Garcia-Roger E.M."/>
            <person name="Carmona M.J."/>
            <person name="Serra M."/>
            <person name="Gomez A."/>
        </authorList>
    </citation>
    <scope>NUCLEOTIDE SEQUENCE [LARGE SCALE GENOMIC DNA]</scope>
    <source>
        <strain evidence="1">HYR1</strain>
    </source>
</reference>
<dbReference type="Proteomes" id="UP000276133">
    <property type="component" value="Unassembled WGS sequence"/>
</dbReference>